<feature type="transmembrane region" description="Helical" evidence="8">
    <location>
        <begin position="266"/>
        <end position="287"/>
    </location>
</feature>
<dbReference type="AlphaFoldDB" id="A0A9P9AK53"/>
<evidence type="ECO:0000256" key="7">
    <source>
        <dbReference type="SAM" id="MobiDB-lite"/>
    </source>
</evidence>
<organism evidence="9 10">
    <name type="scientific">Thelonectria olida</name>
    <dbReference type="NCBI Taxonomy" id="1576542"/>
    <lineage>
        <taxon>Eukaryota</taxon>
        <taxon>Fungi</taxon>
        <taxon>Dikarya</taxon>
        <taxon>Ascomycota</taxon>
        <taxon>Pezizomycotina</taxon>
        <taxon>Sordariomycetes</taxon>
        <taxon>Hypocreomycetidae</taxon>
        <taxon>Hypocreales</taxon>
        <taxon>Nectriaceae</taxon>
        <taxon>Thelonectria</taxon>
    </lineage>
</organism>
<feature type="transmembrane region" description="Helical" evidence="8">
    <location>
        <begin position="294"/>
        <end position="317"/>
    </location>
</feature>
<feature type="transmembrane region" description="Helical" evidence="8">
    <location>
        <begin position="139"/>
        <end position="162"/>
    </location>
</feature>
<sequence>MSIFTEKTANDSGTNCIRYNVSNIANIQVPVYKAYTMGAVAVTPLVRRIVESFNTRTLSVVFYSILMMSVQCPGLLQASMPLLSAAFLWENLVFMSIFADSKEATRIAGAVGLSCAVGIIVGPFVGAGFAENQNATWRWAFYINLPFLGLLLCVAAIFLPSFTISSSRLLVLHCAVAILLPLALTMPGSAWPWHSGSTIATWIVLQKLVIDTTQENRIFPVNALAHRIAGLAALGAACSGVAYAVSLYYLPLFYAFARGASPIEAAIHIVPFIGVFIGSVILASIVLPLVGYHAVFFLLADILRLIGGAFMTTITSATPDQTILGYQALLAIGIGLVFSNAYSVANASLDDPRERISAAALFNMVSFSGICLALSVAGCVYHNLGSRLLQEVLSEFGFDSVASPLSQTDQRILGRVAETMTFAISELFYTVVFAGAVCVIAGLAMRWQKMDFKSASDQKKGGQSHAEGLWATGNEAERGSRREDSQA</sequence>
<keyword evidence="5 8" id="KW-1133">Transmembrane helix</keyword>
<evidence type="ECO:0000256" key="2">
    <source>
        <dbReference type="ARBA" id="ARBA00007520"/>
    </source>
</evidence>
<dbReference type="InterPro" id="IPR036259">
    <property type="entry name" value="MFS_trans_sf"/>
</dbReference>
<dbReference type="GO" id="GO:0005886">
    <property type="term" value="C:plasma membrane"/>
    <property type="evidence" value="ECO:0007669"/>
    <property type="project" value="TreeGrafter"/>
</dbReference>
<evidence type="ECO:0000256" key="4">
    <source>
        <dbReference type="ARBA" id="ARBA00022692"/>
    </source>
</evidence>
<gene>
    <name evidence="9" type="ORF">B0T10DRAFT_532517</name>
</gene>
<proteinExistence type="inferred from homology"/>
<evidence type="ECO:0000313" key="10">
    <source>
        <dbReference type="Proteomes" id="UP000777438"/>
    </source>
</evidence>
<dbReference type="Gene3D" id="1.20.1250.20">
    <property type="entry name" value="MFS general substrate transporter like domains"/>
    <property type="match status" value="1"/>
</dbReference>
<protein>
    <submittedName>
        <fullName evidence="9">Major facilitator superfamily domain-containing protein</fullName>
    </submittedName>
</protein>
<feature type="transmembrane region" description="Helical" evidence="8">
    <location>
        <begin position="107"/>
        <end position="127"/>
    </location>
</feature>
<dbReference type="GO" id="GO:0022857">
    <property type="term" value="F:transmembrane transporter activity"/>
    <property type="evidence" value="ECO:0007669"/>
    <property type="project" value="TreeGrafter"/>
</dbReference>
<reference evidence="9 10" key="1">
    <citation type="journal article" date="2021" name="Nat. Commun.">
        <title>Genetic determinants of endophytism in the Arabidopsis root mycobiome.</title>
        <authorList>
            <person name="Mesny F."/>
            <person name="Miyauchi S."/>
            <person name="Thiergart T."/>
            <person name="Pickel B."/>
            <person name="Atanasova L."/>
            <person name="Karlsson M."/>
            <person name="Huettel B."/>
            <person name="Barry K.W."/>
            <person name="Haridas S."/>
            <person name="Chen C."/>
            <person name="Bauer D."/>
            <person name="Andreopoulos W."/>
            <person name="Pangilinan J."/>
            <person name="LaButti K."/>
            <person name="Riley R."/>
            <person name="Lipzen A."/>
            <person name="Clum A."/>
            <person name="Drula E."/>
            <person name="Henrissat B."/>
            <person name="Kohler A."/>
            <person name="Grigoriev I.V."/>
            <person name="Martin F.M."/>
            <person name="Hacquard S."/>
        </authorList>
    </citation>
    <scope>NUCLEOTIDE SEQUENCE [LARGE SCALE GENOMIC DNA]</scope>
    <source>
        <strain evidence="9 10">MPI-CAGE-CH-0241</strain>
    </source>
</reference>
<feature type="compositionally biased region" description="Basic and acidic residues" evidence="7">
    <location>
        <begin position="475"/>
        <end position="487"/>
    </location>
</feature>
<dbReference type="EMBL" id="JAGPYM010000032">
    <property type="protein sequence ID" value="KAH6876807.1"/>
    <property type="molecule type" value="Genomic_DNA"/>
</dbReference>
<dbReference type="SUPFAM" id="SSF103473">
    <property type="entry name" value="MFS general substrate transporter"/>
    <property type="match status" value="1"/>
</dbReference>
<keyword evidence="4 8" id="KW-0812">Transmembrane</keyword>
<comment type="subcellular location">
    <subcellularLocation>
        <location evidence="1">Membrane</location>
        <topology evidence="1">Multi-pass membrane protein</topology>
    </subcellularLocation>
</comment>
<keyword evidence="10" id="KW-1185">Reference proteome</keyword>
<evidence type="ECO:0000256" key="5">
    <source>
        <dbReference type="ARBA" id="ARBA00022989"/>
    </source>
</evidence>
<dbReference type="PANTHER" id="PTHR23501:SF12">
    <property type="entry name" value="MAJOR FACILITATOR SUPERFAMILY (MFS) PROFILE DOMAIN-CONTAINING PROTEIN-RELATED"/>
    <property type="match status" value="1"/>
</dbReference>
<feature type="transmembrane region" description="Helical" evidence="8">
    <location>
        <begin position="169"/>
        <end position="187"/>
    </location>
</feature>
<dbReference type="OrthoDB" id="10021397at2759"/>
<evidence type="ECO:0000256" key="8">
    <source>
        <dbReference type="SAM" id="Phobius"/>
    </source>
</evidence>
<keyword evidence="6 8" id="KW-0472">Membrane</keyword>
<keyword evidence="3" id="KW-0813">Transport</keyword>
<dbReference type="Proteomes" id="UP000777438">
    <property type="component" value="Unassembled WGS sequence"/>
</dbReference>
<feature type="transmembrane region" description="Helical" evidence="8">
    <location>
        <begin position="231"/>
        <end position="254"/>
    </location>
</feature>
<feature type="transmembrane region" description="Helical" evidence="8">
    <location>
        <begin position="323"/>
        <end position="344"/>
    </location>
</feature>
<name>A0A9P9AK53_9HYPO</name>
<evidence type="ECO:0000256" key="3">
    <source>
        <dbReference type="ARBA" id="ARBA00022448"/>
    </source>
</evidence>
<evidence type="ECO:0000313" key="9">
    <source>
        <dbReference type="EMBL" id="KAH6876807.1"/>
    </source>
</evidence>
<feature type="transmembrane region" description="Helical" evidence="8">
    <location>
        <begin position="427"/>
        <end position="445"/>
    </location>
</feature>
<dbReference type="PANTHER" id="PTHR23501">
    <property type="entry name" value="MAJOR FACILITATOR SUPERFAMILY"/>
    <property type="match status" value="1"/>
</dbReference>
<evidence type="ECO:0000256" key="1">
    <source>
        <dbReference type="ARBA" id="ARBA00004141"/>
    </source>
</evidence>
<accession>A0A9P9AK53</accession>
<comment type="caution">
    <text evidence="9">The sequence shown here is derived from an EMBL/GenBank/DDBJ whole genome shotgun (WGS) entry which is preliminary data.</text>
</comment>
<evidence type="ECO:0000256" key="6">
    <source>
        <dbReference type="ARBA" id="ARBA00023136"/>
    </source>
</evidence>
<feature type="region of interest" description="Disordered" evidence="7">
    <location>
        <begin position="455"/>
        <end position="487"/>
    </location>
</feature>
<comment type="similarity">
    <text evidence="2">Belongs to the major facilitator superfamily. TCR/Tet family.</text>
</comment>
<feature type="transmembrane region" description="Helical" evidence="8">
    <location>
        <begin position="57"/>
        <end position="76"/>
    </location>
</feature>
<feature type="transmembrane region" description="Helical" evidence="8">
    <location>
        <begin position="356"/>
        <end position="384"/>
    </location>
</feature>